<gene>
    <name evidence="2" type="ORF">B4067_4156</name>
</gene>
<organism evidence="2 3">
    <name type="scientific">Bacillus subtilis subsp. subtilis</name>
    <dbReference type="NCBI Taxonomy" id="135461"/>
    <lineage>
        <taxon>Bacteria</taxon>
        <taxon>Bacillati</taxon>
        <taxon>Bacillota</taxon>
        <taxon>Bacilli</taxon>
        <taxon>Bacillales</taxon>
        <taxon>Bacillaceae</taxon>
        <taxon>Bacillus</taxon>
    </lineage>
</organism>
<reference evidence="2 3" key="1">
    <citation type="submission" date="2014-11" db="EMBL/GenBank/DDBJ databases">
        <title>Draft Genome Sequences of Nine Bacillus subtilis Strains that Form Spores with High Heat-Resistance.</title>
        <authorList>
            <person name="Krawcyk A.O."/>
            <person name="Berendsen E.M."/>
            <person name="de Jong A."/>
            <person name="Holsappel S."/>
            <person name="Eijlander R.T."/>
            <person name="Wells-Bennik M."/>
            <person name="Kuipers O.P."/>
        </authorList>
    </citation>
    <scope>NUCLEOTIDE SEQUENCE [LARGE SCALE GENOMIC DNA]</scope>
    <source>
        <strain evidence="2 3">B4067</strain>
    </source>
</reference>
<feature type="transmembrane region" description="Helical" evidence="1">
    <location>
        <begin position="14"/>
        <end position="30"/>
    </location>
</feature>
<evidence type="ECO:0000256" key="1">
    <source>
        <dbReference type="SAM" id="Phobius"/>
    </source>
</evidence>
<keyword evidence="1" id="KW-0472">Membrane</keyword>
<dbReference type="AlphaFoldDB" id="A0ABD3ZRM9"/>
<accession>A0ABD3ZRM9</accession>
<evidence type="ECO:0000313" key="2">
    <source>
        <dbReference type="EMBL" id="KIL30878.1"/>
    </source>
</evidence>
<sequence>MYVFGIKFSYNDSFFMPILIYFGFYTYFLHSDSNKKAYRTVPISF</sequence>
<proteinExistence type="predicted"/>
<evidence type="ECO:0000313" key="3">
    <source>
        <dbReference type="Proteomes" id="UP000031970"/>
    </source>
</evidence>
<dbReference type="Proteomes" id="UP000031970">
    <property type="component" value="Unassembled WGS sequence"/>
</dbReference>
<name>A0ABD3ZRM9_BACIU</name>
<dbReference type="EMBL" id="JSXS01000083">
    <property type="protein sequence ID" value="KIL30878.1"/>
    <property type="molecule type" value="Genomic_DNA"/>
</dbReference>
<keyword evidence="1" id="KW-0812">Transmembrane</keyword>
<protein>
    <submittedName>
        <fullName evidence="2">Uncharacterized protein</fullName>
    </submittedName>
</protein>
<comment type="caution">
    <text evidence="2">The sequence shown here is derived from an EMBL/GenBank/DDBJ whole genome shotgun (WGS) entry which is preliminary data.</text>
</comment>
<keyword evidence="1" id="KW-1133">Transmembrane helix</keyword>